<dbReference type="InterPro" id="IPR024087">
    <property type="entry name" value="Creatininase-like_sf"/>
</dbReference>
<dbReference type="InterPro" id="IPR003785">
    <property type="entry name" value="Creatininase/forma_Hydrolase"/>
</dbReference>
<dbReference type="NCBIfam" id="TIGR03964">
    <property type="entry name" value="mycofact_creat"/>
    <property type="match status" value="1"/>
</dbReference>
<reference evidence="7" key="1">
    <citation type="journal article" date="2019" name="Int. J. Syst. Evol. Microbiol.">
        <title>The Global Catalogue of Microorganisms (GCM) 10K type strain sequencing project: providing services to taxonomists for standard genome sequencing and annotation.</title>
        <authorList>
            <consortium name="The Broad Institute Genomics Platform"/>
            <consortium name="The Broad Institute Genome Sequencing Center for Infectious Disease"/>
            <person name="Wu L."/>
            <person name="Ma J."/>
        </authorList>
    </citation>
    <scope>NUCLEOTIDE SEQUENCE [LARGE SCALE GENOMIC DNA]</scope>
    <source>
        <strain evidence="7">CGMCC 4.7371</strain>
    </source>
</reference>
<dbReference type="Proteomes" id="UP000655410">
    <property type="component" value="Unassembled WGS sequence"/>
</dbReference>
<dbReference type="PANTHER" id="PTHR35005">
    <property type="entry name" value="3-DEHYDRO-SCYLLO-INOSOSE HYDROLASE"/>
    <property type="match status" value="1"/>
</dbReference>
<organism evidence="6 7">
    <name type="scientific">Nocardioides phosphati</name>
    <dbReference type="NCBI Taxonomy" id="1867775"/>
    <lineage>
        <taxon>Bacteria</taxon>
        <taxon>Bacillati</taxon>
        <taxon>Actinomycetota</taxon>
        <taxon>Actinomycetes</taxon>
        <taxon>Propionibacteriales</taxon>
        <taxon>Nocardioidaceae</taxon>
        <taxon>Nocardioides</taxon>
    </lineage>
</organism>
<sequence length="239" mass="24683">MELVDARWPELEGRVDVVLLPTGSCEQHGPHLPFVTDAAVATEVGRRAVARLRAAGVHAVLAPTLPYGASGEHQHFPGTIDIGHGALRTVLVELGRSVSGWADRLVFVNGHGGNAPTVADAALHLRGEGRDCGWVPCDVVWGDAHAGRTETSLMAAVAPATVRHDLAEAGATEPVEVLMPVLRAGGVIAVSPNGVLGDPTGATAEEGERLLSGLVEAAVDAILHGRPDAAGRLRARIPA</sequence>
<dbReference type="Gene3D" id="3.40.50.10310">
    <property type="entry name" value="Creatininase"/>
    <property type="match status" value="1"/>
</dbReference>
<dbReference type="EMBL" id="BMNI01000001">
    <property type="protein sequence ID" value="GGO85509.1"/>
    <property type="molecule type" value="Genomic_DNA"/>
</dbReference>
<evidence type="ECO:0000256" key="2">
    <source>
        <dbReference type="ARBA" id="ARBA00022723"/>
    </source>
</evidence>
<evidence type="ECO:0000256" key="1">
    <source>
        <dbReference type="ARBA" id="ARBA00001947"/>
    </source>
</evidence>
<comment type="cofactor">
    <cofactor evidence="1">
        <name>Zn(2+)</name>
        <dbReference type="ChEBI" id="CHEBI:29105"/>
    </cofactor>
</comment>
<dbReference type="Pfam" id="PF02633">
    <property type="entry name" value="Creatininase"/>
    <property type="match status" value="1"/>
</dbReference>
<protein>
    <submittedName>
        <fullName evidence="6">Mycofactocin system creatininase family protein</fullName>
    </submittedName>
</protein>
<evidence type="ECO:0000256" key="3">
    <source>
        <dbReference type="ARBA" id="ARBA00022801"/>
    </source>
</evidence>
<evidence type="ECO:0000313" key="6">
    <source>
        <dbReference type="EMBL" id="GGO85509.1"/>
    </source>
</evidence>
<keyword evidence="7" id="KW-1185">Reference proteome</keyword>
<keyword evidence="4" id="KW-0862">Zinc</keyword>
<comment type="similarity">
    <text evidence="5">Belongs to the creatininase superfamily.</text>
</comment>
<keyword evidence="3" id="KW-0378">Hydrolase</keyword>
<name>A0ABQ2N6U4_9ACTN</name>
<evidence type="ECO:0000256" key="5">
    <source>
        <dbReference type="ARBA" id="ARBA00024029"/>
    </source>
</evidence>
<dbReference type="SUPFAM" id="SSF102215">
    <property type="entry name" value="Creatininase"/>
    <property type="match status" value="1"/>
</dbReference>
<dbReference type="PANTHER" id="PTHR35005:SF1">
    <property type="entry name" value="2-AMINO-5-FORMYLAMINO-6-RIBOSYLAMINOPYRIMIDIN-4(3H)-ONE 5'-MONOPHOSPHATE DEFORMYLASE"/>
    <property type="match status" value="1"/>
</dbReference>
<evidence type="ECO:0000313" key="7">
    <source>
        <dbReference type="Proteomes" id="UP000655410"/>
    </source>
</evidence>
<dbReference type="RefSeq" id="WP_188782445.1">
    <property type="nucleotide sequence ID" value="NZ_BMNI01000001.1"/>
</dbReference>
<dbReference type="InterPro" id="IPR023871">
    <property type="entry name" value="MftE"/>
</dbReference>
<accession>A0ABQ2N6U4</accession>
<comment type="caution">
    <text evidence="6">The sequence shown here is derived from an EMBL/GenBank/DDBJ whole genome shotgun (WGS) entry which is preliminary data.</text>
</comment>
<evidence type="ECO:0000256" key="4">
    <source>
        <dbReference type="ARBA" id="ARBA00022833"/>
    </source>
</evidence>
<proteinExistence type="inferred from homology"/>
<keyword evidence="2" id="KW-0479">Metal-binding</keyword>
<gene>
    <name evidence="6" type="ORF">GCM10011584_05640</name>
</gene>